<organism evidence="2 3">
    <name type="scientific">Rhodococcus olei</name>
    <dbReference type="NCBI Taxonomy" id="2161675"/>
    <lineage>
        <taxon>Bacteria</taxon>
        <taxon>Bacillati</taxon>
        <taxon>Actinomycetota</taxon>
        <taxon>Actinomycetes</taxon>
        <taxon>Mycobacteriales</taxon>
        <taxon>Nocardiaceae</taxon>
        <taxon>Rhodococcus</taxon>
    </lineage>
</organism>
<dbReference type="EMBL" id="BAABFB010000066">
    <property type="protein sequence ID" value="GAA4486838.1"/>
    <property type="molecule type" value="Genomic_DNA"/>
</dbReference>
<sequence length="199" mass="20678">MAHRWITRGVVSTAAAAVAVGSMALIGGGVAGAAEGTATWDDYYSHFTRTISETSPNPGDTITVTTKFERTNDTPERLYWIKDHHPTCLTYVPGSAKISGNRGTLDVEPYLEIQPGFVAADISAGSWTVQKNPAESPVLTVEYTVGADCSRGNYLPTGMEYNGTLGSGGYATKGPSISISYLGGGGTGSLDSLLGGFGS</sequence>
<protein>
    <submittedName>
        <fullName evidence="2">Uncharacterized protein</fullName>
    </submittedName>
</protein>
<evidence type="ECO:0000313" key="3">
    <source>
        <dbReference type="Proteomes" id="UP001501183"/>
    </source>
</evidence>
<proteinExistence type="predicted"/>
<dbReference type="InterPro" id="IPR047589">
    <property type="entry name" value="DUF11_rpt"/>
</dbReference>
<feature type="chain" id="PRO_5047163457" evidence="1">
    <location>
        <begin position="34"/>
        <end position="199"/>
    </location>
</feature>
<keyword evidence="3" id="KW-1185">Reference proteome</keyword>
<dbReference type="Proteomes" id="UP001501183">
    <property type="component" value="Unassembled WGS sequence"/>
</dbReference>
<keyword evidence="1" id="KW-0732">Signal</keyword>
<dbReference type="RefSeq" id="WP_345350300.1">
    <property type="nucleotide sequence ID" value="NZ_BAABFB010000066.1"/>
</dbReference>
<feature type="signal peptide" evidence="1">
    <location>
        <begin position="1"/>
        <end position="33"/>
    </location>
</feature>
<name>A0ABP8PFW5_9NOCA</name>
<accession>A0ABP8PFW5</accession>
<evidence type="ECO:0000256" key="1">
    <source>
        <dbReference type="SAM" id="SignalP"/>
    </source>
</evidence>
<evidence type="ECO:0000313" key="2">
    <source>
        <dbReference type="EMBL" id="GAA4486838.1"/>
    </source>
</evidence>
<comment type="caution">
    <text evidence="2">The sequence shown here is derived from an EMBL/GenBank/DDBJ whole genome shotgun (WGS) entry which is preliminary data.</text>
</comment>
<dbReference type="NCBIfam" id="TIGR01451">
    <property type="entry name" value="B_ant_repeat"/>
    <property type="match status" value="1"/>
</dbReference>
<reference evidence="3" key="1">
    <citation type="journal article" date="2019" name="Int. J. Syst. Evol. Microbiol.">
        <title>The Global Catalogue of Microorganisms (GCM) 10K type strain sequencing project: providing services to taxonomists for standard genome sequencing and annotation.</title>
        <authorList>
            <consortium name="The Broad Institute Genomics Platform"/>
            <consortium name="The Broad Institute Genome Sequencing Center for Infectious Disease"/>
            <person name="Wu L."/>
            <person name="Ma J."/>
        </authorList>
    </citation>
    <scope>NUCLEOTIDE SEQUENCE [LARGE SCALE GENOMIC DNA]</scope>
    <source>
        <strain evidence="3">JCM 32206</strain>
    </source>
</reference>
<gene>
    <name evidence="2" type="ORF">GCM10023094_44120</name>
</gene>